<organism evidence="2 3">
    <name type="scientific">Purpureocillium lilacinum</name>
    <name type="common">Paecilomyces lilacinus</name>
    <dbReference type="NCBI Taxonomy" id="33203"/>
    <lineage>
        <taxon>Eukaryota</taxon>
        <taxon>Fungi</taxon>
        <taxon>Dikarya</taxon>
        <taxon>Ascomycota</taxon>
        <taxon>Pezizomycotina</taxon>
        <taxon>Sordariomycetes</taxon>
        <taxon>Hypocreomycetidae</taxon>
        <taxon>Hypocreales</taxon>
        <taxon>Ophiocordycipitaceae</taxon>
        <taxon>Purpureocillium</taxon>
    </lineage>
</organism>
<evidence type="ECO:0000256" key="1">
    <source>
        <dbReference type="SAM" id="MobiDB-lite"/>
    </source>
</evidence>
<feature type="region of interest" description="Disordered" evidence="1">
    <location>
        <begin position="287"/>
        <end position="320"/>
    </location>
</feature>
<protein>
    <submittedName>
        <fullName evidence="2">Uncharacterized protein</fullName>
    </submittedName>
</protein>
<evidence type="ECO:0000313" key="2">
    <source>
        <dbReference type="EMBL" id="PWI73052.1"/>
    </source>
</evidence>
<feature type="compositionally biased region" description="Polar residues" evidence="1">
    <location>
        <begin position="740"/>
        <end position="753"/>
    </location>
</feature>
<dbReference type="AlphaFoldDB" id="A0A2U3EEZ5"/>
<comment type="caution">
    <text evidence="2">The sequence shown here is derived from an EMBL/GenBank/DDBJ whole genome shotgun (WGS) entry which is preliminary data.</text>
</comment>
<gene>
    <name evidence="2" type="ORF">PCL_10067</name>
</gene>
<feature type="region of interest" description="Disordered" evidence="1">
    <location>
        <begin position="360"/>
        <end position="388"/>
    </location>
</feature>
<accession>A0A2U3EEZ5</accession>
<name>A0A2U3EEZ5_PURLI</name>
<evidence type="ECO:0000313" key="3">
    <source>
        <dbReference type="Proteomes" id="UP000245956"/>
    </source>
</evidence>
<feature type="region of interest" description="Disordered" evidence="1">
    <location>
        <begin position="625"/>
        <end position="692"/>
    </location>
</feature>
<feature type="region of interest" description="Disordered" evidence="1">
    <location>
        <begin position="725"/>
        <end position="839"/>
    </location>
</feature>
<reference evidence="2 3" key="1">
    <citation type="journal article" date="2016" name="Front. Microbiol.">
        <title>Genome and transcriptome sequences reveal the specific parasitism of the nematophagous Purpureocillium lilacinum 36-1.</title>
        <authorList>
            <person name="Xie J."/>
            <person name="Li S."/>
            <person name="Mo C."/>
            <person name="Xiao X."/>
            <person name="Peng D."/>
            <person name="Wang G."/>
            <person name="Xiao Y."/>
        </authorList>
    </citation>
    <scope>NUCLEOTIDE SEQUENCE [LARGE SCALE GENOMIC DNA]</scope>
    <source>
        <strain evidence="2 3">36-1</strain>
    </source>
</reference>
<sequence length="839" mass="93228">MDCLRARGDTESMVAAAAYVKSLWSWELHPGPTKMNRRPRHQAAGRAGLACEGDVTKGSLMVTRILGLPKMSYFVRATGSKGTVFTQPESEEPALNFETSICCSGRVHPTYGVILCRLYFWPRGTPLVWRGDGPSIYMHLCLRKETTIWARGAVKRGAVRMSRTFKSHKCSSYVRGRASHSLLVSTAGMRRQQCNAYVVAVVAIVSDLCEQARHFVKCTAHIERENWVGPHTMAGPCVFRSWLDPPVLHCGRRRWGGCDPWSDLQAARAPPTSSALLLSPSKNIAPASPSRRTWAAAPPSHAPPQIASAFPTSDTTHAHLTATDTSGPMARLDDLFAASAKLQALAEDSDQLQDARRRFETTPPACRSRPSAEITQLHTPGPANEEERRLRNEKARFFYIQHHWARSRPYDQFHMQKSMEIGFLVDKWRETFGPRCYGSRDDPEMAERLVRARWVEWGIWSEEWKDEPEGGARWDTDHVVPIDLNDYEDFMSGAKMQRETVERGSSPGSGNQAIADPAPEPVGTTQHRDDDNSRPYNLFLLLVGVERQRLRRRSAIKSDPHDINTQAYNVVRKEWEKEGIWRTTWGTLPGMTWKHEHPLEDIIDEEAGLTLEELDHTKYYTTTERLAALPDDTDDTDPGTPYSVRSMSPVRPPRDAGSPPYQPKFNLFAGLQSSGGSGHFHPGKRPLPDADALFPIRGESHQSAEPETPDADGVPMQVSQQSCEMTGANNPFKGLFGKPVTSSGPVENSNGTDPDSAPCPPSIETANGKSSPTNKPSTARKSPKRKRGAKPSLDQASAHAIPLPSESQGRTRRSKRLAAKETTASPDPKPARRGKRKVR</sequence>
<dbReference type="EMBL" id="LCWV01000005">
    <property type="protein sequence ID" value="PWI73052.1"/>
    <property type="molecule type" value="Genomic_DNA"/>
</dbReference>
<feature type="region of interest" description="Disordered" evidence="1">
    <location>
        <begin position="497"/>
        <end position="533"/>
    </location>
</feature>
<proteinExistence type="predicted"/>
<dbReference type="Proteomes" id="UP000245956">
    <property type="component" value="Unassembled WGS sequence"/>
</dbReference>
<feature type="compositionally biased region" description="Polar residues" evidence="1">
    <location>
        <begin position="764"/>
        <end position="780"/>
    </location>
</feature>